<dbReference type="InterPro" id="IPR034829">
    <property type="entry name" value="DnaD-like_sf"/>
</dbReference>
<dbReference type="PANTHER" id="PTHR37293:SF5">
    <property type="entry name" value="DNA REPLICATION PROTEIN"/>
    <property type="match status" value="1"/>
</dbReference>
<dbReference type="AlphaFoldDB" id="A0A926I4K5"/>
<dbReference type="PANTHER" id="PTHR37293">
    <property type="entry name" value="PHAGE REPLICATION PROTEIN-RELATED"/>
    <property type="match status" value="1"/>
</dbReference>
<dbReference type="NCBIfam" id="TIGR01446">
    <property type="entry name" value="DnaD_dom"/>
    <property type="match status" value="2"/>
</dbReference>
<sequence length="419" mass="48844">MGFKREKRKDYFLLDTSVENIFINEYMVSAPGEFVKVYMFAHMYSCLETDITNEDIAKHLGIDHEDVLKAWTYWERMGVVRKIRNNPDDKFDYDIEFISLKEQLYGEKTKAKSITVESNVNSLMSDKEIQNMFTQIEKIAGKVISGTEMMEILSLINDFNAAPEVIVYGYSYCVQKKKKNIKYITAVIKKWAEEGLTDVIAVEKHLSENDKKHHLYKRVFQALGFARNATEEEKRIIDTWFETMGFSLDKVLTACSKTSGISSPNINYVNKILINWYEEQNGKSSGGNKELTTGDIMKYYDALVRKEEEEAQQRRQQVYEKVPRIKEIEDEISTQSKEISKIIISDRADRKQALEEIRGRLDSLNMEKAFLLTDNGFEMDFMDIRYRCPKCKDTGMLETGEKCQCFREITKEKISLMNQ</sequence>
<dbReference type="EMBL" id="JACRTA010000001">
    <property type="protein sequence ID" value="MBC8567899.1"/>
    <property type="molecule type" value="Genomic_DNA"/>
</dbReference>
<comment type="caution">
    <text evidence="3">The sequence shown here is derived from an EMBL/GenBank/DDBJ whole genome shotgun (WGS) entry which is preliminary data.</text>
</comment>
<comment type="similarity">
    <text evidence="1">Belongs to the DnaB/DnaD family.</text>
</comment>
<protein>
    <submittedName>
        <fullName evidence="3">DnaD domain protein</fullName>
    </submittedName>
</protein>
<organism evidence="3 4">
    <name type="scientific">Lentihominibacter hominis</name>
    <dbReference type="NCBI Taxonomy" id="2763645"/>
    <lineage>
        <taxon>Bacteria</taxon>
        <taxon>Bacillati</taxon>
        <taxon>Bacillota</taxon>
        <taxon>Clostridia</taxon>
        <taxon>Peptostreptococcales</taxon>
        <taxon>Anaerovoracaceae</taxon>
        <taxon>Lentihominibacter</taxon>
    </lineage>
</organism>
<gene>
    <name evidence="3" type="ORF">H8692_03850</name>
</gene>
<evidence type="ECO:0000256" key="1">
    <source>
        <dbReference type="ARBA" id="ARBA00093462"/>
    </source>
</evidence>
<reference evidence="3" key="1">
    <citation type="submission" date="2020-08" db="EMBL/GenBank/DDBJ databases">
        <title>Genome public.</title>
        <authorList>
            <person name="Liu C."/>
            <person name="Sun Q."/>
        </authorList>
    </citation>
    <scope>NUCLEOTIDE SEQUENCE</scope>
    <source>
        <strain evidence="3">NSJ-24</strain>
    </source>
</reference>
<evidence type="ECO:0000259" key="2">
    <source>
        <dbReference type="Pfam" id="PF07261"/>
    </source>
</evidence>
<feature type="domain" description="DnaB/C C-terminal" evidence="2">
    <location>
        <begin position="220"/>
        <end position="279"/>
    </location>
</feature>
<evidence type="ECO:0000313" key="3">
    <source>
        <dbReference type="EMBL" id="MBC8567899.1"/>
    </source>
</evidence>
<dbReference type="Pfam" id="PF07261">
    <property type="entry name" value="DnaB_2"/>
    <property type="match status" value="2"/>
</dbReference>
<dbReference type="RefSeq" id="WP_177268105.1">
    <property type="nucleotide sequence ID" value="NZ_JACRTA010000001.1"/>
</dbReference>
<name>A0A926I4K5_9FIRM</name>
<evidence type="ECO:0000313" key="4">
    <source>
        <dbReference type="Proteomes" id="UP000610862"/>
    </source>
</evidence>
<dbReference type="InterPro" id="IPR053162">
    <property type="entry name" value="DnaD"/>
</dbReference>
<feature type="domain" description="DnaB/C C-terminal" evidence="2">
    <location>
        <begin position="133"/>
        <end position="205"/>
    </location>
</feature>
<accession>A0A926I4K5</accession>
<dbReference type="SUPFAM" id="SSF158499">
    <property type="entry name" value="DnaD domain-like"/>
    <property type="match status" value="2"/>
</dbReference>
<proteinExistence type="inferred from homology"/>
<keyword evidence="4" id="KW-1185">Reference proteome</keyword>
<dbReference type="Gene3D" id="1.10.10.630">
    <property type="entry name" value="DnaD domain-like"/>
    <property type="match status" value="2"/>
</dbReference>
<dbReference type="InterPro" id="IPR006343">
    <property type="entry name" value="DnaB/C_C"/>
</dbReference>
<dbReference type="Proteomes" id="UP000610862">
    <property type="component" value="Unassembled WGS sequence"/>
</dbReference>